<dbReference type="GO" id="GO:0042797">
    <property type="term" value="P:tRNA transcription by RNA polymerase III"/>
    <property type="evidence" value="ECO:0007669"/>
    <property type="project" value="TreeGrafter"/>
</dbReference>
<keyword evidence="1 2" id="KW-0804">Transcription</keyword>
<dbReference type="InterPro" id="IPR035913">
    <property type="entry name" value="RPB5-like_sf"/>
</dbReference>
<evidence type="ECO:0000259" key="3">
    <source>
        <dbReference type="Pfam" id="PF01191"/>
    </source>
</evidence>
<accession>A0A075FRS6</accession>
<dbReference type="InterPro" id="IPR014381">
    <property type="entry name" value="Arch_Rpo5/euc_Rpb5"/>
</dbReference>
<name>A0A075FRS6_9ARCH</name>
<dbReference type="PANTHER" id="PTHR10535:SF0">
    <property type="entry name" value="DNA-DIRECTED RNA POLYMERASES I, II, AND III SUBUNIT RPABC1"/>
    <property type="match status" value="1"/>
</dbReference>
<dbReference type="EC" id="2.7.7.6" evidence="2"/>
<dbReference type="SUPFAM" id="SSF55287">
    <property type="entry name" value="RPB5-like RNA polymerase subunit"/>
    <property type="match status" value="1"/>
</dbReference>
<keyword evidence="2" id="KW-0963">Cytoplasm</keyword>
<dbReference type="GO" id="GO:0006366">
    <property type="term" value="P:transcription by RNA polymerase II"/>
    <property type="evidence" value="ECO:0007669"/>
    <property type="project" value="TreeGrafter"/>
</dbReference>
<keyword evidence="2 4" id="KW-0548">Nucleotidyltransferase</keyword>
<organism evidence="4">
    <name type="scientific">uncultured marine thaumarchaeote AD1000_45_G09</name>
    <dbReference type="NCBI Taxonomy" id="1455919"/>
    <lineage>
        <taxon>Archaea</taxon>
        <taxon>Nitrososphaerota</taxon>
        <taxon>environmental samples</taxon>
    </lineage>
</organism>
<sequence>MILYSEVFRMVTKKRLTLAPDHIYVPKHEVMTKKEAEEVLEKYHCKATELPLIFGTDPAIVGLGIKPGDMIKITRKSATAGESFYYRYVVEV</sequence>
<dbReference type="Gene3D" id="3.90.940.20">
    <property type="entry name" value="RPB5-like RNA polymerase subunit"/>
    <property type="match status" value="1"/>
</dbReference>
<protein>
    <recommendedName>
        <fullName evidence="2">DNA-directed RNA polymerase subunit Rpo5</fullName>
        <ecNumber evidence="2">2.7.7.6</ecNumber>
    </recommendedName>
    <alternativeName>
        <fullName evidence="2">DNA-directed RNA polymerase subunit H</fullName>
    </alternativeName>
</protein>
<evidence type="ECO:0000256" key="2">
    <source>
        <dbReference type="HAMAP-Rule" id="MF_00025"/>
    </source>
</evidence>
<comment type="subcellular location">
    <subcellularLocation>
        <location evidence="2">Cytoplasm</location>
    </subcellularLocation>
</comment>
<keyword evidence="2 4" id="KW-0240">DNA-directed RNA polymerase</keyword>
<dbReference type="EMBL" id="KF900421">
    <property type="protein sequence ID" value="AIE94375.1"/>
    <property type="molecule type" value="Genomic_DNA"/>
</dbReference>
<reference evidence="4" key="1">
    <citation type="journal article" date="2014" name="Genome Biol. Evol.">
        <title>Pangenome evidence for extensive interdomain horizontal transfer affecting lineage core and shell genes in uncultured planktonic thaumarchaeota and euryarchaeota.</title>
        <authorList>
            <person name="Deschamps P."/>
            <person name="Zivanovic Y."/>
            <person name="Moreira D."/>
            <person name="Rodriguez-Valera F."/>
            <person name="Lopez-Garcia P."/>
        </authorList>
    </citation>
    <scope>NUCLEOTIDE SEQUENCE</scope>
</reference>
<dbReference type="NCBIfam" id="NF007129">
    <property type="entry name" value="PRK09570.1"/>
    <property type="match status" value="1"/>
</dbReference>
<keyword evidence="2 4" id="KW-0808">Transferase</keyword>
<dbReference type="PANTHER" id="PTHR10535">
    <property type="entry name" value="DNA-DIRECTED RNA POLYMERASES I, II, AND III SUBUNIT RPABC1"/>
    <property type="match status" value="1"/>
</dbReference>
<feature type="domain" description="RNA polymerase subunit H/Rpb5 C-terminal" evidence="3">
    <location>
        <begin position="21"/>
        <end position="89"/>
    </location>
</feature>
<proteinExistence type="inferred from homology"/>
<dbReference type="GO" id="GO:0003899">
    <property type="term" value="F:DNA-directed RNA polymerase activity"/>
    <property type="evidence" value="ECO:0007669"/>
    <property type="project" value="UniProtKB-UniRule"/>
</dbReference>
<dbReference type="InterPro" id="IPR000783">
    <property type="entry name" value="RNA_pol_subH/Rpb5_C"/>
</dbReference>
<dbReference type="GO" id="GO:0003677">
    <property type="term" value="F:DNA binding"/>
    <property type="evidence" value="ECO:0007669"/>
    <property type="project" value="InterPro"/>
</dbReference>
<dbReference type="Pfam" id="PF01191">
    <property type="entry name" value="RNA_pol_Rpb5_C"/>
    <property type="match status" value="1"/>
</dbReference>
<comment type="function">
    <text evidence="2">DNA-dependent RNA polymerase (RNAP) catalyzes the transcription of DNA into RNA using the four ribonucleoside triphosphates as substrates.</text>
</comment>
<dbReference type="GO" id="GO:0006362">
    <property type="term" value="P:transcription elongation by RNA polymerase I"/>
    <property type="evidence" value="ECO:0007669"/>
    <property type="project" value="TreeGrafter"/>
</dbReference>
<evidence type="ECO:0000256" key="1">
    <source>
        <dbReference type="ARBA" id="ARBA00023163"/>
    </source>
</evidence>
<dbReference type="AlphaFoldDB" id="A0A075FRS6"/>
<comment type="subunit">
    <text evidence="2">Part of the RNA polymerase complex.</text>
</comment>
<dbReference type="GO" id="GO:0000428">
    <property type="term" value="C:DNA-directed RNA polymerase complex"/>
    <property type="evidence" value="ECO:0007669"/>
    <property type="project" value="UniProtKB-KW"/>
</dbReference>
<dbReference type="GO" id="GO:0005737">
    <property type="term" value="C:cytoplasm"/>
    <property type="evidence" value="ECO:0007669"/>
    <property type="project" value="UniProtKB-SubCell"/>
</dbReference>
<gene>
    <name evidence="2 4" type="primary">rpoH</name>
    <name evidence="2" type="synonym">rpo5</name>
</gene>
<comment type="catalytic activity">
    <reaction evidence="2">
        <text>RNA(n) + a ribonucleoside 5'-triphosphate = RNA(n+1) + diphosphate</text>
        <dbReference type="Rhea" id="RHEA:21248"/>
        <dbReference type="Rhea" id="RHEA-COMP:14527"/>
        <dbReference type="Rhea" id="RHEA-COMP:17342"/>
        <dbReference type="ChEBI" id="CHEBI:33019"/>
        <dbReference type="ChEBI" id="CHEBI:61557"/>
        <dbReference type="ChEBI" id="CHEBI:140395"/>
        <dbReference type="EC" id="2.7.7.6"/>
    </reaction>
</comment>
<evidence type="ECO:0000313" key="4">
    <source>
        <dbReference type="EMBL" id="AIE94375.1"/>
    </source>
</evidence>
<dbReference type="HAMAP" id="MF_00025">
    <property type="entry name" value="RNApol_Rpo5_RPB5"/>
    <property type="match status" value="1"/>
</dbReference>
<comment type="similarity">
    <text evidence="2">Belongs to the archaeal Rpo5/eukaryotic RPB5 RNA polymerase subunit family.</text>
</comment>